<name>A0A221MII3_9BACI</name>
<dbReference type="GO" id="GO:0005840">
    <property type="term" value="C:ribosome"/>
    <property type="evidence" value="ECO:0007669"/>
    <property type="project" value="TreeGrafter"/>
</dbReference>
<protein>
    <submittedName>
        <fullName evidence="8">RNA helicase</fullName>
    </submittedName>
</protein>
<dbReference type="InterPro" id="IPR014001">
    <property type="entry name" value="Helicase_ATP-bd"/>
</dbReference>
<dbReference type="AlphaFoldDB" id="A0A221MII3"/>
<evidence type="ECO:0000256" key="4">
    <source>
        <dbReference type="ARBA" id="ARBA00022840"/>
    </source>
</evidence>
<evidence type="ECO:0000259" key="6">
    <source>
        <dbReference type="PROSITE" id="PS51193"/>
    </source>
</evidence>
<dbReference type="SMART" id="SM00487">
    <property type="entry name" value="DEXDc"/>
    <property type="match status" value="1"/>
</dbReference>
<dbReference type="InterPro" id="IPR050547">
    <property type="entry name" value="DEAD_box_RNA_helicases"/>
</dbReference>
<keyword evidence="2" id="KW-0378">Hydrolase</keyword>
<sequence length="377" mass="42018">MNEAFKNNMKPFLQEAWHVSGFEEPTVIQKRTSTTIGEGRDIIAEAPTGSGKTLAYLLPLLQKIDATKKQVQVVVMASTHELVVQIHQEIQKWAKDSGILSASLIGGANINRQIDKLKKKPQIVAGTPGRVLELITKKKIKMHEVQTLVLDEADQLIVPEHLNTVESIIKSTLKDRQLLLFSATLSRETEEVSLAYMQDPAIIRVQESETNKPKVEHVYMICEAREKISLLNKITNIPDSKVLAFMRDIGNLSVLAEKLTYRGLTVGVLHSDTRKEQRAKALKAFRTSDKALLLATDVAARGLDIDDLSYVVNVDLPKDSKQYKHRAGRTGRLGSTGGTVVSLIEPHELKQLQKYLGELEVDLQEKVLHAGNFINPK</sequence>
<keyword evidence="1" id="KW-0547">Nucleotide-binding</keyword>
<dbReference type="PROSITE" id="PS51194">
    <property type="entry name" value="HELICASE_CTER"/>
    <property type="match status" value="1"/>
</dbReference>
<evidence type="ECO:0000256" key="1">
    <source>
        <dbReference type="ARBA" id="ARBA00022741"/>
    </source>
</evidence>
<dbReference type="InterPro" id="IPR014013">
    <property type="entry name" value="Helic_SF1/SF2_ATP-bd_DinG/Rad3"/>
</dbReference>
<feature type="domain" description="Helicase ATP-binding" evidence="5">
    <location>
        <begin position="33"/>
        <end position="203"/>
    </location>
</feature>
<dbReference type="PROSITE" id="PS51193">
    <property type="entry name" value="HELICASE_ATP_BIND_2"/>
    <property type="match status" value="1"/>
</dbReference>
<feature type="domain" description="Helicase C-terminal" evidence="7">
    <location>
        <begin position="229"/>
        <end position="374"/>
    </location>
</feature>
<dbReference type="SMART" id="SM00490">
    <property type="entry name" value="HELICc"/>
    <property type="match status" value="1"/>
</dbReference>
<evidence type="ECO:0000259" key="7">
    <source>
        <dbReference type="PROSITE" id="PS51194"/>
    </source>
</evidence>
<dbReference type="CDD" id="cd00268">
    <property type="entry name" value="DEADc"/>
    <property type="match status" value="1"/>
</dbReference>
<keyword evidence="4" id="KW-0067">ATP-binding</keyword>
<evidence type="ECO:0000256" key="3">
    <source>
        <dbReference type="ARBA" id="ARBA00022806"/>
    </source>
</evidence>
<dbReference type="Pfam" id="PF00271">
    <property type="entry name" value="Helicase_C"/>
    <property type="match status" value="1"/>
</dbReference>
<keyword evidence="3 8" id="KW-0347">Helicase</keyword>
<dbReference type="GO" id="GO:0005829">
    <property type="term" value="C:cytosol"/>
    <property type="evidence" value="ECO:0007669"/>
    <property type="project" value="TreeGrafter"/>
</dbReference>
<dbReference type="Proteomes" id="UP000204391">
    <property type="component" value="Chromosome"/>
</dbReference>
<dbReference type="InterPro" id="IPR011545">
    <property type="entry name" value="DEAD/DEAH_box_helicase_dom"/>
</dbReference>
<proteinExistence type="predicted"/>
<feature type="domain" description="Helicase ATP-binding" evidence="6">
    <location>
        <begin position="4"/>
        <end position="289"/>
    </location>
</feature>
<dbReference type="SUPFAM" id="SSF52540">
    <property type="entry name" value="P-loop containing nucleoside triphosphate hydrolases"/>
    <property type="match status" value="1"/>
</dbReference>
<dbReference type="GO" id="GO:0005524">
    <property type="term" value="F:ATP binding"/>
    <property type="evidence" value="ECO:0007669"/>
    <property type="project" value="UniProtKB-KW"/>
</dbReference>
<dbReference type="PROSITE" id="PS51192">
    <property type="entry name" value="HELICASE_ATP_BIND_1"/>
    <property type="match status" value="1"/>
</dbReference>
<evidence type="ECO:0000313" key="8">
    <source>
        <dbReference type="EMBL" id="ASN07402.1"/>
    </source>
</evidence>
<dbReference type="KEGG" id="vne:CFK40_13750"/>
<evidence type="ECO:0000313" key="9">
    <source>
        <dbReference type="Proteomes" id="UP000204391"/>
    </source>
</evidence>
<organism evidence="8 9">
    <name type="scientific">Virgibacillus necropolis</name>
    <dbReference type="NCBI Taxonomy" id="163877"/>
    <lineage>
        <taxon>Bacteria</taxon>
        <taxon>Bacillati</taxon>
        <taxon>Bacillota</taxon>
        <taxon>Bacilli</taxon>
        <taxon>Bacillales</taxon>
        <taxon>Bacillaceae</taxon>
        <taxon>Virgibacillus</taxon>
    </lineage>
</organism>
<dbReference type="InterPro" id="IPR027417">
    <property type="entry name" value="P-loop_NTPase"/>
</dbReference>
<evidence type="ECO:0000259" key="5">
    <source>
        <dbReference type="PROSITE" id="PS51192"/>
    </source>
</evidence>
<dbReference type="PANTHER" id="PTHR47963:SF7">
    <property type="entry name" value="ATP-DEPENDENT RNA HELICASE YFML-RELATED"/>
    <property type="match status" value="1"/>
</dbReference>
<dbReference type="Pfam" id="PF00270">
    <property type="entry name" value="DEAD"/>
    <property type="match status" value="1"/>
</dbReference>
<gene>
    <name evidence="8" type="ORF">CFK40_13750</name>
</gene>
<dbReference type="GO" id="GO:0016787">
    <property type="term" value="F:hydrolase activity"/>
    <property type="evidence" value="ECO:0007669"/>
    <property type="project" value="UniProtKB-KW"/>
</dbReference>
<reference evidence="8 9" key="1">
    <citation type="journal article" date="2003" name="Int. J. Syst. Evol. Microbiol.">
        <title>Virgibacillus carmonensis sp. nov., Virgibacillus necropolis sp. nov. and Virgibacillus picturae sp. nov., three novel species isolated from deteriorated mural paintings, transfer of the species of the genus salibacillus to Virgibacillus, as Virgibacillus marismortui comb. nov. and Virgibacillus salexigens comb. nov., and emended description of the genus Virgibacillus.</title>
        <authorList>
            <person name="Heyrman J."/>
            <person name="Logan N.A."/>
            <person name="Busse H.J."/>
            <person name="Balcaen A."/>
            <person name="Lebbe L."/>
            <person name="Rodriguez-Diaz M."/>
            <person name="Swings J."/>
            <person name="De Vos P."/>
        </authorList>
    </citation>
    <scope>NUCLEOTIDE SEQUENCE [LARGE SCALE GENOMIC DNA]</scope>
    <source>
        <strain evidence="8 9">LMG 19488</strain>
    </source>
</reference>
<dbReference type="CDD" id="cd18787">
    <property type="entry name" value="SF2_C_DEAD"/>
    <property type="match status" value="1"/>
</dbReference>
<dbReference type="Gene3D" id="3.40.50.300">
    <property type="entry name" value="P-loop containing nucleotide triphosphate hydrolases"/>
    <property type="match status" value="2"/>
</dbReference>
<dbReference type="PANTHER" id="PTHR47963">
    <property type="entry name" value="DEAD-BOX ATP-DEPENDENT RNA HELICASE 47, MITOCHONDRIAL"/>
    <property type="match status" value="1"/>
</dbReference>
<dbReference type="OrthoDB" id="9805696at2"/>
<dbReference type="InterPro" id="IPR044742">
    <property type="entry name" value="DEAD/DEAH_RhlB"/>
</dbReference>
<dbReference type="GO" id="GO:0033592">
    <property type="term" value="F:RNA strand annealing activity"/>
    <property type="evidence" value="ECO:0007669"/>
    <property type="project" value="TreeGrafter"/>
</dbReference>
<dbReference type="EMBL" id="CP022437">
    <property type="protein sequence ID" value="ASN07402.1"/>
    <property type="molecule type" value="Genomic_DNA"/>
</dbReference>
<evidence type="ECO:0000256" key="2">
    <source>
        <dbReference type="ARBA" id="ARBA00022801"/>
    </source>
</evidence>
<accession>A0A221MII3</accession>
<dbReference type="InterPro" id="IPR001650">
    <property type="entry name" value="Helicase_C-like"/>
</dbReference>
<dbReference type="GO" id="GO:0003724">
    <property type="term" value="F:RNA helicase activity"/>
    <property type="evidence" value="ECO:0007669"/>
    <property type="project" value="TreeGrafter"/>
</dbReference>
<dbReference type="GO" id="GO:0009409">
    <property type="term" value="P:response to cold"/>
    <property type="evidence" value="ECO:0007669"/>
    <property type="project" value="TreeGrafter"/>
</dbReference>
<keyword evidence="9" id="KW-1185">Reference proteome</keyword>